<dbReference type="Proteomes" id="UP000004659">
    <property type="component" value="Unassembled WGS sequence"/>
</dbReference>
<keyword evidence="1" id="KW-1133">Transmembrane helix</keyword>
<organism evidence="2">
    <name type="scientific">Brucella pinnipedialis M292/94/1</name>
    <dbReference type="NCBI Taxonomy" id="520462"/>
    <lineage>
        <taxon>Bacteria</taxon>
        <taxon>Pseudomonadati</taxon>
        <taxon>Pseudomonadota</taxon>
        <taxon>Alphaproteobacteria</taxon>
        <taxon>Hyphomicrobiales</taxon>
        <taxon>Brucellaceae</taxon>
        <taxon>Brucella/Ochrobactrum group</taxon>
        <taxon>Brucella</taxon>
    </lineage>
</organism>
<keyword evidence="1" id="KW-0812">Transmembrane</keyword>
<proteinExistence type="predicted"/>
<dbReference type="AlphaFoldDB" id="A0A0E1X0L9"/>
<sequence length="54" mass="5862">MPMMLKDIQMLEHAARTAMAGNDDPLPVKPRTLKPAHFGLAFIILASAAYLLLG</sequence>
<feature type="transmembrane region" description="Helical" evidence="1">
    <location>
        <begin position="36"/>
        <end position="53"/>
    </location>
</feature>
<name>A0A0E1X0L9_9HYPH</name>
<evidence type="ECO:0000313" key="2">
    <source>
        <dbReference type="EMBL" id="EEZ29696.1"/>
    </source>
</evidence>
<evidence type="ECO:0000256" key="1">
    <source>
        <dbReference type="SAM" id="Phobius"/>
    </source>
</evidence>
<dbReference type="HOGENOM" id="CLU_3082440_0_0_5"/>
<reference evidence="2" key="1">
    <citation type="submission" date="2009-01" db="EMBL/GenBank/DDBJ databases">
        <title>The Genome Sequence of Brucella pinnipedialis M292/94/1.</title>
        <authorList>
            <consortium name="The Broad Institute Genome Sequencing Platform"/>
            <person name="Ward D."/>
            <person name="Young S.K."/>
            <person name="Kodira C.D."/>
            <person name="Zeng Q."/>
            <person name="Koehrsen M."/>
            <person name="Alvarado L."/>
            <person name="Berlin A."/>
            <person name="Borenstein D."/>
            <person name="Chen Z."/>
            <person name="Engels R."/>
            <person name="Freedman E."/>
            <person name="Gellesch M."/>
            <person name="Goldberg J."/>
            <person name="Griggs A."/>
            <person name="Gujja S."/>
            <person name="Heiman D."/>
            <person name="Hepburn T."/>
            <person name="Howarth C."/>
            <person name="Jen D."/>
            <person name="Larson L."/>
            <person name="Lewis B."/>
            <person name="Mehta T."/>
            <person name="Park D."/>
            <person name="Pearson M."/>
            <person name="Roberts A."/>
            <person name="Saif S."/>
            <person name="Shea T."/>
            <person name="Shenoy N."/>
            <person name="Sisk P."/>
            <person name="Stolte C."/>
            <person name="Sykes S."/>
            <person name="Walk T."/>
            <person name="White J."/>
            <person name="Yandava C."/>
            <person name="Whatmore A.M."/>
            <person name="Perrett L.L."/>
            <person name="O'Callaghan D."/>
            <person name="Nusbaum C."/>
            <person name="Galagan J."/>
            <person name="Birren B."/>
        </authorList>
    </citation>
    <scope>NUCLEOTIDE SEQUENCE [LARGE SCALE GENOMIC DNA]</scope>
    <source>
        <strain evidence="2">M292/94/1</strain>
    </source>
</reference>
<protein>
    <submittedName>
        <fullName evidence="2">Uncharacterized protein</fullName>
    </submittedName>
</protein>
<keyword evidence="1" id="KW-0472">Membrane</keyword>
<dbReference type="EMBL" id="EQ999542">
    <property type="protein sequence ID" value="EEZ29696.1"/>
    <property type="molecule type" value="Genomic_DNA"/>
</dbReference>
<gene>
    <name evidence="2" type="ORF">BALG_03039</name>
</gene>
<accession>A0A0E1X0L9</accession>